<keyword evidence="5 6" id="KW-0472">Membrane</keyword>
<protein>
    <recommendedName>
        <fullName evidence="7">SSD domain-containing protein</fullName>
    </recommendedName>
</protein>
<feature type="transmembrane region" description="Helical" evidence="6">
    <location>
        <begin position="21"/>
        <end position="39"/>
    </location>
</feature>
<feature type="transmembrane region" description="Helical" evidence="6">
    <location>
        <begin position="715"/>
        <end position="738"/>
    </location>
</feature>
<dbReference type="RefSeq" id="WP_183475997.1">
    <property type="nucleotide sequence ID" value="NZ_JACIFO010000002.1"/>
</dbReference>
<keyword evidence="9" id="KW-1185">Reference proteome</keyword>
<feature type="transmembrane region" description="Helical" evidence="6">
    <location>
        <begin position="230"/>
        <end position="249"/>
    </location>
</feature>
<feature type="transmembrane region" description="Helical" evidence="6">
    <location>
        <begin position="750"/>
        <end position="771"/>
    </location>
</feature>
<dbReference type="SUPFAM" id="SSF82866">
    <property type="entry name" value="Multidrug efflux transporter AcrB transmembrane domain"/>
    <property type="match status" value="2"/>
</dbReference>
<organism evidence="8 9">
    <name type="scientific">Mesonia hippocampi</name>
    <dbReference type="NCBI Taxonomy" id="1628250"/>
    <lineage>
        <taxon>Bacteria</taxon>
        <taxon>Pseudomonadati</taxon>
        <taxon>Bacteroidota</taxon>
        <taxon>Flavobacteriia</taxon>
        <taxon>Flavobacteriales</taxon>
        <taxon>Flavobacteriaceae</taxon>
        <taxon>Mesonia</taxon>
    </lineage>
</organism>
<dbReference type="InterPro" id="IPR000731">
    <property type="entry name" value="SSD"/>
</dbReference>
<dbReference type="GO" id="GO:0005886">
    <property type="term" value="C:plasma membrane"/>
    <property type="evidence" value="ECO:0007669"/>
    <property type="project" value="UniProtKB-SubCell"/>
</dbReference>
<evidence type="ECO:0000256" key="4">
    <source>
        <dbReference type="ARBA" id="ARBA00022989"/>
    </source>
</evidence>
<feature type="transmembrane region" description="Helical" evidence="6">
    <location>
        <begin position="414"/>
        <end position="434"/>
    </location>
</feature>
<dbReference type="AlphaFoldDB" id="A0A840EM71"/>
<feature type="domain" description="SSD" evidence="7">
    <location>
        <begin position="646"/>
        <end position="772"/>
    </location>
</feature>
<dbReference type="Pfam" id="PF03176">
    <property type="entry name" value="MMPL"/>
    <property type="match status" value="2"/>
</dbReference>
<evidence type="ECO:0000256" key="5">
    <source>
        <dbReference type="ARBA" id="ARBA00023136"/>
    </source>
</evidence>
<evidence type="ECO:0000259" key="7">
    <source>
        <dbReference type="PROSITE" id="PS50156"/>
    </source>
</evidence>
<evidence type="ECO:0000256" key="1">
    <source>
        <dbReference type="ARBA" id="ARBA00004651"/>
    </source>
</evidence>
<evidence type="ECO:0000256" key="2">
    <source>
        <dbReference type="ARBA" id="ARBA00022475"/>
    </source>
</evidence>
<evidence type="ECO:0000256" key="6">
    <source>
        <dbReference type="SAM" id="Phobius"/>
    </source>
</evidence>
<keyword evidence="4 6" id="KW-1133">Transmembrane helix</keyword>
<feature type="transmembrane region" description="Helical" evidence="6">
    <location>
        <begin position="323"/>
        <end position="346"/>
    </location>
</feature>
<sequence length="800" mass="91028">MNKLFSFGFWNTIARIILRNRLFIILAVIAATIFLAMQWKNMRFTHTEANLLPDHHPVNLEYNKFVDKFGEEGNLIVIATNDTSVFTPEKFNAWNALAEKIGAYDEVSYTISVGNLKELKKFENPKRFELVPLTDSIKTNTLAGVKQYEDKLFNKLPFYEGLVYSKHTNTIQTAVYLKKEIVNSKERKIFVMDVLQPILDDFKTQQNLEIHVSGMPYIRTLNAQNIIDEIQWFVGGALLVTSLIFFFFFRSVRATLISMLTVIIGVMWSFGVLGLLNYEITVLTAIIPPLIIVIGIPNCIFLINKYQQEIKIHGNKAKSLQRVIAKVGNATLMTNVTTASGFATFIITESTLLKEFGIVASINIIAIFILSLLIIPIAYSYLPKPKEKHLKHLGKTWLEGFVNWIERTVKNRRITIYICAVIALIVSMIGIYMIRVSGSLLEDMPKQAAFFKDIEFFEEEFNGIMPLEILIDTQRDKGVLKLSTLKRMQDLEELIIDVPELSKPISILNLVKYSKQAYYNGNPDYYQLPTSQERNFIFPYLKGLAGNNTNEALNSFVDSTGRYARMTILMKDIGTDEMERIEANIWPKINKIFPEERYDISMTGKALVFQKGTNYLVKNLVLSLSLAILLIAIFMAWMFRSFKMIIISLIPNLLPLLITAGMMGFLGIPIKPSTILVFSIAFGISVDDTIHFLAKYRQELKARHWKIRQSVYPALRETTVSMFYTSIVLFFGFSVFMISSFGGTKALGGLVSATLLFAMLSNLLLLPSLLLSLERNIANKKTLKEPPLKIIDDESEEEIN</sequence>
<evidence type="ECO:0000313" key="9">
    <source>
        <dbReference type="Proteomes" id="UP000553034"/>
    </source>
</evidence>
<evidence type="ECO:0000313" key="8">
    <source>
        <dbReference type="EMBL" id="MBB4118215.1"/>
    </source>
</evidence>
<name>A0A840EM71_9FLAO</name>
<gene>
    <name evidence="8" type="ORF">GGR32_000489</name>
</gene>
<dbReference type="InterPro" id="IPR050545">
    <property type="entry name" value="Mycobact_MmpL"/>
</dbReference>
<feature type="transmembrane region" description="Helical" evidence="6">
    <location>
        <begin position="646"/>
        <end position="668"/>
    </location>
</feature>
<dbReference type="Proteomes" id="UP000553034">
    <property type="component" value="Unassembled WGS sequence"/>
</dbReference>
<feature type="domain" description="SSD" evidence="7">
    <location>
        <begin position="256"/>
        <end position="381"/>
    </location>
</feature>
<dbReference type="Gene3D" id="1.20.1640.10">
    <property type="entry name" value="Multidrug efflux transporter AcrB transmembrane domain"/>
    <property type="match status" value="2"/>
</dbReference>
<feature type="transmembrane region" description="Helical" evidence="6">
    <location>
        <begin position="620"/>
        <end position="639"/>
    </location>
</feature>
<keyword evidence="2" id="KW-1003">Cell membrane</keyword>
<feature type="transmembrane region" description="Helical" evidence="6">
    <location>
        <begin position="282"/>
        <end position="303"/>
    </location>
</feature>
<dbReference type="InterPro" id="IPR004869">
    <property type="entry name" value="MMPL_dom"/>
</dbReference>
<dbReference type="PROSITE" id="PS50156">
    <property type="entry name" value="SSD"/>
    <property type="match status" value="2"/>
</dbReference>
<evidence type="ECO:0000256" key="3">
    <source>
        <dbReference type="ARBA" id="ARBA00022692"/>
    </source>
</evidence>
<keyword evidence="3 6" id="KW-0812">Transmembrane</keyword>
<comment type="subcellular location">
    <subcellularLocation>
        <location evidence="1">Cell membrane</location>
        <topology evidence="1">Multi-pass membrane protein</topology>
    </subcellularLocation>
</comment>
<dbReference type="EMBL" id="JACIFO010000002">
    <property type="protein sequence ID" value="MBB4118215.1"/>
    <property type="molecule type" value="Genomic_DNA"/>
</dbReference>
<dbReference type="PANTHER" id="PTHR33406:SF12">
    <property type="entry name" value="BLR2997 PROTEIN"/>
    <property type="match status" value="1"/>
</dbReference>
<feature type="transmembrane region" description="Helical" evidence="6">
    <location>
        <begin position="358"/>
        <end position="382"/>
    </location>
</feature>
<proteinExistence type="predicted"/>
<dbReference type="PANTHER" id="PTHR33406">
    <property type="entry name" value="MEMBRANE PROTEIN MJ1562-RELATED"/>
    <property type="match status" value="1"/>
</dbReference>
<accession>A0A840EM71</accession>
<comment type="caution">
    <text evidence="8">The sequence shown here is derived from an EMBL/GenBank/DDBJ whole genome shotgun (WGS) entry which is preliminary data.</text>
</comment>
<reference evidence="8 9" key="1">
    <citation type="submission" date="2020-08" db="EMBL/GenBank/DDBJ databases">
        <title>Genomic Encyclopedia of Type Strains, Phase IV (KMG-IV): sequencing the most valuable type-strain genomes for metagenomic binning, comparative biology and taxonomic classification.</title>
        <authorList>
            <person name="Goeker M."/>
        </authorList>
    </citation>
    <scope>NUCLEOTIDE SEQUENCE [LARGE SCALE GENOMIC DNA]</scope>
    <source>
        <strain evidence="8 9">DSM 29568</strain>
    </source>
</reference>
<feature type="transmembrane region" description="Helical" evidence="6">
    <location>
        <begin position="674"/>
        <end position="694"/>
    </location>
</feature>
<feature type="transmembrane region" description="Helical" evidence="6">
    <location>
        <begin position="256"/>
        <end position="276"/>
    </location>
</feature>